<evidence type="ECO:0000313" key="2">
    <source>
        <dbReference type="Proteomes" id="UP000032287"/>
    </source>
</evidence>
<dbReference type="PATRIC" id="fig|137591.25.peg.944"/>
<evidence type="ECO:0000313" key="1">
    <source>
        <dbReference type="EMBL" id="KIU20908.1"/>
    </source>
</evidence>
<reference evidence="1 2" key="1">
    <citation type="journal article" date="2015" name="Microbiology (Mosc.)">
        <title>Genomics of the Weissella cibaria species with an examination of its metabolic traits.</title>
        <authorList>
            <person name="Lynch K.M."/>
            <person name="Lucid A."/>
            <person name="Arendt E.K."/>
            <person name="Sleator R.D."/>
            <person name="Lucey B."/>
            <person name="Coffey A."/>
        </authorList>
    </citation>
    <scope>NUCLEOTIDE SEQUENCE [LARGE SCALE GENOMIC DNA]</scope>
    <source>
        <strain evidence="1 2">MG1</strain>
    </source>
</reference>
<name>A0A0D1JHP6_9LACO</name>
<sequence>MASAFNSADIAAKKQELGYPADTSNLAYIQASHKLEDVIAAFNSFAGKNYVASFEPTGLLFMGLTPLNQFNGNDQFVALTEIGAIAHRDEAVFNGHEISDAETLVLDSLSGEHTEHQLYTSLSMADWVAADVANVNAIIDGYNQVD</sequence>
<proteinExistence type="predicted"/>
<organism evidence="1 2">
    <name type="scientific">Weissella cibaria</name>
    <dbReference type="NCBI Taxonomy" id="137591"/>
    <lineage>
        <taxon>Bacteria</taxon>
        <taxon>Bacillati</taxon>
        <taxon>Bacillota</taxon>
        <taxon>Bacilli</taxon>
        <taxon>Lactobacillales</taxon>
        <taxon>Lactobacillaceae</taxon>
        <taxon>Weissella</taxon>
    </lineage>
</organism>
<dbReference type="RefSeq" id="WP_043711187.1">
    <property type="nucleotide sequence ID" value="NZ_JALOCT010000019.1"/>
</dbReference>
<dbReference type="Proteomes" id="UP000032287">
    <property type="component" value="Unassembled WGS sequence"/>
</dbReference>
<dbReference type="AlphaFoldDB" id="A0A0D1JHP6"/>
<gene>
    <name evidence="1" type="ORF">QX99_00974</name>
</gene>
<accession>A0A0D1JHP6</accession>
<dbReference type="EMBL" id="JWHU01000014">
    <property type="protein sequence ID" value="KIU20908.1"/>
    <property type="molecule type" value="Genomic_DNA"/>
</dbReference>
<keyword evidence="2" id="KW-1185">Reference proteome</keyword>
<protein>
    <submittedName>
        <fullName evidence="1">Uncharacterized protein</fullName>
    </submittedName>
</protein>
<comment type="caution">
    <text evidence="1">The sequence shown here is derived from an EMBL/GenBank/DDBJ whole genome shotgun (WGS) entry which is preliminary data.</text>
</comment>